<sequence length="83" mass="9908">MNPRVTKVKPLPDFMLELWFTNEEHRIFDVKPYLSIGIFQELQDKNLFVQAKPFNGTVVWPNELDFDPDRLYLDSQHVAYNTH</sequence>
<accession>A0A6L9L7P4</accession>
<dbReference type="AlphaFoldDB" id="A0A6L9L7P4"/>
<keyword evidence="2" id="KW-1185">Reference proteome</keyword>
<comment type="caution">
    <text evidence="1">The sequence shown here is derived from an EMBL/GenBank/DDBJ whole genome shotgun (WGS) entry which is preliminary data.</text>
</comment>
<dbReference type="RefSeq" id="WP_163946617.1">
    <property type="nucleotide sequence ID" value="NZ_JAAFZH010000003.1"/>
</dbReference>
<dbReference type="Gene3D" id="3.30.2020.10">
    <property type="entry name" value="NE0471-like N-terminal domain"/>
    <property type="match status" value="1"/>
</dbReference>
<proteinExistence type="predicted"/>
<name>A0A6L9L7P4_9BACT</name>
<organism evidence="1 2">
    <name type="scientific">Spirosoma terrae</name>
    <dbReference type="NCBI Taxonomy" id="1968276"/>
    <lineage>
        <taxon>Bacteria</taxon>
        <taxon>Pseudomonadati</taxon>
        <taxon>Bacteroidota</taxon>
        <taxon>Cytophagia</taxon>
        <taxon>Cytophagales</taxon>
        <taxon>Cytophagaceae</taxon>
        <taxon>Spirosoma</taxon>
    </lineage>
</organism>
<evidence type="ECO:0000313" key="1">
    <source>
        <dbReference type="EMBL" id="NDU95171.1"/>
    </source>
</evidence>
<reference evidence="1 2" key="1">
    <citation type="submission" date="2020-02" db="EMBL/GenBank/DDBJ databases">
        <title>Draft genome sequence of two Spirosoma agri KCTC 52727 and Spirosoma terrae KCTC 52035.</title>
        <authorList>
            <person name="Rojas J."/>
            <person name="Ambika Manirajan B."/>
            <person name="Suarez C."/>
            <person name="Ratering S."/>
            <person name="Schnell S."/>
        </authorList>
    </citation>
    <scope>NUCLEOTIDE SEQUENCE [LARGE SCALE GENOMIC DNA]</scope>
    <source>
        <strain evidence="1 2">KCTC 52035</strain>
    </source>
</reference>
<dbReference type="Proteomes" id="UP000474175">
    <property type="component" value="Unassembled WGS sequence"/>
</dbReference>
<protein>
    <submittedName>
        <fullName evidence="1">DUF2442 domain-containing protein</fullName>
    </submittedName>
</protein>
<dbReference type="Pfam" id="PF10387">
    <property type="entry name" value="DUF2442"/>
    <property type="match status" value="1"/>
</dbReference>
<gene>
    <name evidence="1" type="ORF">GK108_09825</name>
</gene>
<evidence type="ECO:0000313" key="2">
    <source>
        <dbReference type="Proteomes" id="UP000474175"/>
    </source>
</evidence>
<dbReference type="InterPro" id="IPR018841">
    <property type="entry name" value="DUF2442"/>
</dbReference>
<dbReference type="EMBL" id="JAAFZH010000003">
    <property type="protein sequence ID" value="NDU95171.1"/>
    <property type="molecule type" value="Genomic_DNA"/>
</dbReference>
<dbReference type="SUPFAM" id="SSF143880">
    <property type="entry name" value="NE0471 N-terminal domain-like"/>
    <property type="match status" value="1"/>
</dbReference>
<dbReference type="InterPro" id="IPR036782">
    <property type="entry name" value="NE0471-like_N"/>
</dbReference>